<sequence length="293" mass="31196">MTLEQLRIFIAVAEQQHVTRAAGQLNLTQSATSAAIAALEARYDVKLFDRIGRGIMLTQAGREFLGEARAVLSRAKAAAQALDDLAGLKRGALAIAASQTVGNYWLPPRVLAFQQNHPGIALQVAIANTEQVAKAVHDGRADLGVVEGEVDDPALSATRFGGDTLAIVVGSQHPWATQSRIVASRLTGTSWVLRERGSGTRALFEAALQRTGIVLTDLDIRLELPSNEALRAAVEQSACATAISDLVAAPSLAAGTLHRVRFDLPGRSFYLLRHKEHTASRAVGAMIEALQAE</sequence>
<gene>
    <name evidence="7" type="ORF">D4Q52_25090</name>
</gene>
<dbReference type="AlphaFoldDB" id="A0A418UXI5"/>
<proteinExistence type="inferred from homology"/>
<evidence type="ECO:0000256" key="4">
    <source>
        <dbReference type="ARBA" id="ARBA00023125"/>
    </source>
</evidence>
<evidence type="ECO:0000313" key="7">
    <source>
        <dbReference type="EMBL" id="RJF64767.1"/>
    </source>
</evidence>
<dbReference type="RefSeq" id="WP_119859309.1">
    <property type="nucleotide sequence ID" value="NZ_QYYD01000046.1"/>
</dbReference>
<dbReference type="GO" id="GO:0000976">
    <property type="term" value="F:transcription cis-regulatory region binding"/>
    <property type="evidence" value="ECO:0007669"/>
    <property type="project" value="TreeGrafter"/>
</dbReference>
<dbReference type="PANTHER" id="PTHR30126">
    <property type="entry name" value="HTH-TYPE TRANSCRIPTIONAL REGULATOR"/>
    <property type="match status" value="1"/>
</dbReference>
<dbReference type="Gene3D" id="1.10.10.10">
    <property type="entry name" value="Winged helix-like DNA-binding domain superfamily/Winged helix DNA-binding domain"/>
    <property type="match status" value="1"/>
</dbReference>
<keyword evidence="3" id="KW-0805">Transcription regulation</keyword>
<dbReference type="GO" id="GO:0003700">
    <property type="term" value="F:DNA-binding transcription factor activity"/>
    <property type="evidence" value="ECO:0007669"/>
    <property type="project" value="InterPro"/>
</dbReference>
<dbReference type="PANTHER" id="PTHR30126:SF39">
    <property type="entry name" value="HTH-TYPE TRANSCRIPTIONAL REGULATOR CYSL"/>
    <property type="match status" value="1"/>
</dbReference>
<evidence type="ECO:0000256" key="1">
    <source>
        <dbReference type="ARBA" id="ARBA00003502"/>
    </source>
</evidence>
<evidence type="ECO:0000313" key="8">
    <source>
        <dbReference type="Proteomes" id="UP000285523"/>
    </source>
</evidence>
<comment type="function">
    <text evidence="1">NodD regulates the expression of the nodABCFE genes which encode other nodulation proteins. NodD is also a negative regulator of its own expression. Binds flavonoids as inducers.</text>
</comment>
<dbReference type="PRINTS" id="PR00039">
    <property type="entry name" value="HTHLYSR"/>
</dbReference>
<keyword evidence="4" id="KW-0238">DNA-binding</keyword>
<comment type="caution">
    <text evidence="7">The sequence shown here is derived from an EMBL/GenBank/DDBJ whole genome shotgun (WGS) entry which is preliminary data.</text>
</comment>
<dbReference type="EMBL" id="QYYD01000046">
    <property type="protein sequence ID" value="RJF64767.1"/>
    <property type="molecule type" value="Genomic_DNA"/>
</dbReference>
<dbReference type="SUPFAM" id="SSF46785">
    <property type="entry name" value="Winged helix' DNA-binding domain"/>
    <property type="match status" value="1"/>
</dbReference>
<dbReference type="InterPro" id="IPR000847">
    <property type="entry name" value="LysR_HTH_N"/>
</dbReference>
<dbReference type="InterPro" id="IPR036390">
    <property type="entry name" value="WH_DNA-bd_sf"/>
</dbReference>
<dbReference type="CDD" id="cd08420">
    <property type="entry name" value="PBP2_CysL_like"/>
    <property type="match status" value="1"/>
</dbReference>
<comment type="similarity">
    <text evidence="2">Belongs to the LysR transcriptional regulatory family.</text>
</comment>
<protein>
    <submittedName>
        <fullName evidence="7">LysR family transcriptional regulator</fullName>
    </submittedName>
</protein>
<dbReference type="Gene3D" id="3.40.190.290">
    <property type="match status" value="1"/>
</dbReference>
<dbReference type="InterPro" id="IPR036388">
    <property type="entry name" value="WH-like_DNA-bd_sf"/>
</dbReference>
<evidence type="ECO:0000256" key="5">
    <source>
        <dbReference type="ARBA" id="ARBA00023163"/>
    </source>
</evidence>
<dbReference type="SUPFAM" id="SSF53850">
    <property type="entry name" value="Periplasmic binding protein-like II"/>
    <property type="match status" value="1"/>
</dbReference>
<reference evidence="7 8" key="1">
    <citation type="submission" date="2018-09" db="EMBL/GenBank/DDBJ databases">
        <title>Draft genome sequence of Rhodopseudomonas palustris 2.1.18.</title>
        <authorList>
            <person name="Robertson S.L."/>
            <person name="Meyer T.E."/>
            <person name="Kyndt J.A."/>
        </authorList>
    </citation>
    <scope>NUCLEOTIDE SEQUENCE [LARGE SCALE GENOMIC DNA]</scope>
    <source>
        <strain evidence="7 8">2.1.18</strain>
    </source>
</reference>
<dbReference type="FunFam" id="1.10.10.10:FF:000001">
    <property type="entry name" value="LysR family transcriptional regulator"/>
    <property type="match status" value="1"/>
</dbReference>
<dbReference type="InterPro" id="IPR005119">
    <property type="entry name" value="LysR_subst-bd"/>
</dbReference>
<organism evidence="7 8">
    <name type="scientific">Rhodopseudomonas palustris</name>
    <dbReference type="NCBI Taxonomy" id="1076"/>
    <lineage>
        <taxon>Bacteria</taxon>
        <taxon>Pseudomonadati</taxon>
        <taxon>Pseudomonadota</taxon>
        <taxon>Alphaproteobacteria</taxon>
        <taxon>Hyphomicrobiales</taxon>
        <taxon>Nitrobacteraceae</taxon>
        <taxon>Rhodopseudomonas</taxon>
    </lineage>
</organism>
<name>A0A418UXI5_RHOPL</name>
<evidence type="ECO:0000259" key="6">
    <source>
        <dbReference type="PROSITE" id="PS50931"/>
    </source>
</evidence>
<keyword evidence="5" id="KW-0804">Transcription</keyword>
<dbReference type="Proteomes" id="UP000285523">
    <property type="component" value="Unassembled WGS sequence"/>
</dbReference>
<dbReference type="OrthoDB" id="9808620at2"/>
<dbReference type="Pfam" id="PF00126">
    <property type="entry name" value="HTH_1"/>
    <property type="match status" value="1"/>
</dbReference>
<dbReference type="PROSITE" id="PS50931">
    <property type="entry name" value="HTH_LYSR"/>
    <property type="match status" value="1"/>
</dbReference>
<evidence type="ECO:0000256" key="2">
    <source>
        <dbReference type="ARBA" id="ARBA00009437"/>
    </source>
</evidence>
<feature type="domain" description="HTH lysR-type" evidence="6">
    <location>
        <begin position="1"/>
        <end position="58"/>
    </location>
</feature>
<evidence type="ECO:0000256" key="3">
    <source>
        <dbReference type="ARBA" id="ARBA00023015"/>
    </source>
</evidence>
<dbReference type="Pfam" id="PF03466">
    <property type="entry name" value="LysR_substrate"/>
    <property type="match status" value="1"/>
</dbReference>
<accession>A0A418UXI5</accession>